<dbReference type="AlphaFoldDB" id="A0A1H4PW93"/>
<accession>A0A1H4PW93</accession>
<protein>
    <recommendedName>
        <fullName evidence="4">DUF3040 domain-containing protein</fullName>
    </recommendedName>
</protein>
<dbReference type="InterPro" id="IPR021401">
    <property type="entry name" value="DUF3040"/>
</dbReference>
<feature type="transmembrane region" description="Helical" evidence="1">
    <location>
        <begin position="87"/>
        <end position="107"/>
    </location>
</feature>
<gene>
    <name evidence="2" type="ORF">SAMN04490357_1226</name>
</gene>
<feature type="transmembrane region" description="Helical" evidence="1">
    <location>
        <begin position="60"/>
        <end position="81"/>
    </location>
</feature>
<evidence type="ECO:0000313" key="3">
    <source>
        <dbReference type="Proteomes" id="UP000182375"/>
    </source>
</evidence>
<evidence type="ECO:0008006" key="4">
    <source>
        <dbReference type="Google" id="ProtNLM"/>
    </source>
</evidence>
<keyword evidence="1" id="KW-1133">Transmembrane helix</keyword>
<keyword evidence="1" id="KW-0812">Transmembrane</keyword>
<dbReference type="Proteomes" id="UP000182375">
    <property type="component" value="Unassembled WGS sequence"/>
</dbReference>
<keyword evidence="1" id="KW-0472">Membrane</keyword>
<reference evidence="2 3" key="1">
    <citation type="submission" date="2016-10" db="EMBL/GenBank/DDBJ databases">
        <authorList>
            <person name="de Groot N.N."/>
        </authorList>
    </citation>
    <scope>NUCLEOTIDE SEQUENCE [LARGE SCALE GENOMIC DNA]</scope>
    <source>
        <strain evidence="2 3">DSM 40306</strain>
    </source>
</reference>
<evidence type="ECO:0000313" key="2">
    <source>
        <dbReference type="EMBL" id="SEC11601.1"/>
    </source>
</evidence>
<dbReference type="EMBL" id="FNTD01000004">
    <property type="protein sequence ID" value="SEC11601.1"/>
    <property type="molecule type" value="Genomic_DNA"/>
</dbReference>
<organism evidence="2 3">
    <name type="scientific">Streptomyces misionensis</name>
    <dbReference type="NCBI Taxonomy" id="67331"/>
    <lineage>
        <taxon>Bacteria</taxon>
        <taxon>Bacillati</taxon>
        <taxon>Actinomycetota</taxon>
        <taxon>Actinomycetes</taxon>
        <taxon>Kitasatosporales</taxon>
        <taxon>Streptomycetaceae</taxon>
        <taxon>Streptomyces</taxon>
    </lineage>
</organism>
<dbReference type="Pfam" id="PF11239">
    <property type="entry name" value="DUF3040"/>
    <property type="match status" value="1"/>
</dbReference>
<proteinExistence type="predicted"/>
<sequence>MDDWEMWDRREEIRLSPRERLALLEIEARLRRDRGFARRMGEEPRARRGGARRGRTRRRLWLPVGVLLLGVASVFSAVMGIRTEDPGLLWCFAVLWPLTLFQAFRLLCRAARHRSRGGVNSRL</sequence>
<name>A0A1H4PW93_9ACTN</name>
<evidence type="ECO:0000256" key="1">
    <source>
        <dbReference type="SAM" id="Phobius"/>
    </source>
</evidence>